<feature type="non-terminal residue" evidence="9">
    <location>
        <position position="1"/>
    </location>
</feature>
<dbReference type="Proteomes" id="UP001303115">
    <property type="component" value="Unassembled WGS sequence"/>
</dbReference>
<keyword evidence="10" id="KW-1185">Reference proteome</keyword>
<reference evidence="10" key="1">
    <citation type="journal article" date="2023" name="Mol. Phylogenet. Evol.">
        <title>Genome-scale phylogeny and comparative genomics of the fungal order Sordariales.</title>
        <authorList>
            <person name="Hensen N."/>
            <person name="Bonometti L."/>
            <person name="Westerberg I."/>
            <person name="Brannstrom I.O."/>
            <person name="Guillou S."/>
            <person name="Cros-Aarteil S."/>
            <person name="Calhoun S."/>
            <person name="Haridas S."/>
            <person name="Kuo A."/>
            <person name="Mondo S."/>
            <person name="Pangilinan J."/>
            <person name="Riley R."/>
            <person name="LaButti K."/>
            <person name="Andreopoulos B."/>
            <person name="Lipzen A."/>
            <person name="Chen C."/>
            <person name="Yan M."/>
            <person name="Daum C."/>
            <person name="Ng V."/>
            <person name="Clum A."/>
            <person name="Steindorff A."/>
            <person name="Ohm R.A."/>
            <person name="Martin F."/>
            <person name="Silar P."/>
            <person name="Natvig D.O."/>
            <person name="Lalanne C."/>
            <person name="Gautier V."/>
            <person name="Ament-Velasquez S.L."/>
            <person name="Kruys A."/>
            <person name="Hutchinson M.I."/>
            <person name="Powell A.J."/>
            <person name="Barry K."/>
            <person name="Miller A.N."/>
            <person name="Grigoriev I.V."/>
            <person name="Debuchy R."/>
            <person name="Gladieux P."/>
            <person name="Hiltunen Thoren M."/>
            <person name="Johannesson H."/>
        </authorList>
    </citation>
    <scope>NUCLEOTIDE SEQUENCE [LARGE SCALE GENOMIC DNA]</scope>
    <source>
        <strain evidence="10">CBS 284.82</strain>
    </source>
</reference>
<dbReference type="InterPro" id="IPR035987">
    <property type="entry name" value="Ribosomal_uS8_sf"/>
</dbReference>
<dbReference type="InterPro" id="IPR000630">
    <property type="entry name" value="Ribosomal_uS8"/>
</dbReference>
<evidence type="ECO:0000313" key="10">
    <source>
        <dbReference type="Proteomes" id="UP001303115"/>
    </source>
</evidence>
<comment type="subcellular location">
    <subcellularLocation>
        <location evidence="1">Mitochondrion</location>
    </subcellularLocation>
</comment>
<dbReference type="Gene3D" id="3.30.1370.30">
    <property type="match status" value="1"/>
</dbReference>
<evidence type="ECO:0000256" key="7">
    <source>
        <dbReference type="ARBA" id="ARBA00071383"/>
    </source>
</evidence>
<evidence type="ECO:0000256" key="2">
    <source>
        <dbReference type="ARBA" id="ARBA00006471"/>
    </source>
</evidence>
<sequence>SPVQQPSPPIPDHPPYEGDTDQHPPEAVASNTIKMGVHSVTNACIHLQNATRAHLGLTSIPNTKYNLRLALALHRAGLISSVTRGGPRPPPPEALLATETEPVTSENVATRRLWVGLKYWDNKPVVRNVSPVSKPSRLVTATLPELAKVARGFPVGQLKGLNLGETLFLSTDRGVLEVREALERKVGGLVLCRVS</sequence>
<evidence type="ECO:0000256" key="3">
    <source>
        <dbReference type="ARBA" id="ARBA00022980"/>
    </source>
</evidence>
<feature type="compositionally biased region" description="Basic and acidic residues" evidence="8">
    <location>
        <begin position="14"/>
        <end position="24"/>
    </location>
</feature>
<gene>
    <name evidence="9" type="ORF">C8A01DRAFT_20161</name>
</gene>
<dbReference type="GO" id="GO:0005840">
    <property type="term" value="C:ribosome"/>
    <property type="evidence" value="ECO:0007669"/>
    <property type="project" value="UniProtKB-KW"/>
</dbReference>
<dbReference type="GO" id="GO:0003735">
    <property type="term" value="F:structural constituent of ribosome"/>
    <property type="evidence" value="ECO:0007669"/>
    <property type="project" value="InterPro"/>
</dbReference>
<evidence type="ECO:0000313" key="9">
    <source>
        <dbReference type="EMBL" id="KAK4032823.1"/>
    </source>
</evidence>
<name>A0AAN6P6V0_9PEZI</name>
<dbReference type="GO" id="GO:0005739">
    <property type="term" value="C:mitochondrion"/>
    <property type="evidence" value="ECO:0007669"/>
    <property type="project" value="UniProtKB-SubCell"/>
</dbReference>
<feature type="region of interest" description="Disordered" evidence="8">
    <location>
        <begin position="1"/>
        <end position="27"/>
    </location>
</feature>
<dbReference type="FunFam" id="3.30.1490.10:FF:000005">
    <property type="entry name" value="Mitochondrial 40S ribosomal protein S8"/>
    <property type="match status" value="1"/>
</dbReference>
<evidence type="ECO:0000256" key="6">
    <source>
        <dbReference type="ARBA" id="ARBA00037226"/>
    </source>
</evidence>
<comment type="similarity">
    <text evidence="2">Belongs to the universal ribosomal protein uS8 family.</text>
</comment>
<accession>A0AAN6P6V0</accession>
<dbReference type="Gene3D" id="3.30.1490.10">
    <property type="match status" value="1"/>
</dbReference>
<dbReference type="EMBL" id="MU854573">
    <property type="protein sequence ID" value="KAK4032823.1"/>
    <property type="molecule type" value="Genomic_DNA"/>
</dbReference>
<feature type="compositionally biased region" description="Pro residues" evidence="8">
    <location>
        <begin position="1"/>
        <end position="13"/>
    </location>
</feature>
<dbReference type="GO" id="GO:1990904">
    <property type="term" value="C:ribonucleoprotein complex"/>
    <property type="evidence" value="ECO:0007669"/>
    <property type="project" value="UniProtKB-KW"/>
</dbReference>
<dbReference type="Pfam" id="PF00410">
    <property type="entry name" value="Ribosomal_S8"/>
    <property type="match status" value="1"/>
</dbReference>
<keyword evidence="4" id="KW-0496">Mitochondrion</keyword>
<proteinExistence type="inferred from homology"/>
<evidence type="ECO:0000256" key="8">
    <source>
        <dbReference type="SAM" id="MobiDB-lite"/>
    </source>
</evidence>
<comment type="caution">
    <text evidence="9">The sequence shown here is derived from an EMBL/GenBank/DDBJ whole genome shotgun (WGS) entry which is preliminary data.</text>
</comment>
<protein>
    <recommendedName>
        <fullName evidence="7">Small ribosomal subunit protein uS8m</fullName>
    </recommendedName>
</protein>
<dbReference type="GO" id="GO:0006412">
    <property type="term" value="P:translation"/>
    <property type="evidence" value="ECO:0007669"/>
    <property type="project" value="InterPro"/>
</dbReference>
<evidence type="ECO:0000256" key="1">
    <source>
        <dbReference type="ARBA" id="ARBA00004173"/>
    </source>
</evidence>
<comment type="function">
    <text evidence="6">Component of the mitochondrial ribosome (mitoribosome), a dedicated translation machinery responsible for the synthesis of mitochondrial genome-encoded proteins, including at least some of the essential transmembrane subunits of the mitochondrial respiratory chain. The mitoribosomes are attached to the mitochondrial inner membrane and translation products are cotranslationally integrated into the membrane.</text>
</comment>
<dbReference type="SUPFAM" id="SSF56047">
    <property type="entry name" value="Ribosomal protein S8"/>
    <property type="match status" value="1"/>
</dbReference>
<evidence type="ECO:0000256" key="5">
    <source>
        <dbReference type="ARBA" id="ARBA00023274"/>
    </source>
</evidence>
<keyword evidence="5" id="KW-0687">Ribonucleoprotein</keyword>
<evidence type="ECO:0000256" key="4">
    <source>
        <dbReference type="ARBA" id="ARBA00023128"/>
    </source>
</evidence>
<dbReference type="AlphaFoldDB" id="A0AAN6P6V0"/>
<organism evidence="9 10">
    <name type="scientific">Parachaetomium inaequale</name>
    <dbReference type="NCBI Taxonomy" id="2588326"/>
    <lineage>
        <taxon>Eukaryota</taxon>
        <taxon>Fungi</taxon>
        <taxon>Dikarya</taxon>
        <taxon>Ascomycota</taxon>
        <taxon>Pezizomycotina</taxon>
        <taxon>Sordariomycetes</taxon>
        <taxon>Sordariomycetidae</taxon>
        <taxon>Sordariales</taxon>
        <taxon>Chaetomiaceae</taxon>
        <taxon>Parachaetomium</taxon>
    </lineage>
</organism>
<dbReference type="FunFam" id="3.30.1370.30:FF:000006">
    <property type="entry name" value="40S ribosomal protein S8"/>
    <property type="match status" value="1"/>
</dbReference>
<keyword evidence="3 9" id="KW-0689">Ribosomal protein</keyword>